<proteinExistence type="predicted"/>
<dbReference type="OrthoDB" id="3669717at2"/>
<reference evidence="2" key="1">
    <citation type="submission" date="2015-02" db="EMBL/GenBank/DDBJ databases">
        <title>Draft Genome of Frankia sp. CpI1-S.</title>
        <authorList>
            <person name="Oshone R.T."/>
            <person name="Ngom M."/>
            <person name="Ghodhbane-Gtari F."/>
            <person name="Gtari M."/>
            <person name="Morris K."/>
            <person name="Thomas K."/>
            <person name="Sen A."/>
            <person name="Tisa L.S."/>
        </authorList>
    </citation>
    <scope>NUCLEOTIDE SEQUENCE [LARGE SCALE GENOMIC DNA]</scope>
    <source>
        <strain evidence="2">CpI1-S</strain>
    </source>
</reference>
<organism evidence="1 2">
    <name type="scientific">Frankia torreyi</name>
    <dbReference type="NCBI Taxonomy" id="1856"/>
    <lineage>
        <taxon>Bacteria</taxon>
        <taxon>Bacillati</taxon>
        <taxon>Actinomycetota</taxon>
        <taxon>Actinomycetes</taxon>
        <taxon>Frankiales</taxon>
        <taxon>Frankiaceae</taxon>
        <taxon>Frankia</taxon>
    </lineage>
</organism>
<dbReference type="PATRIC" id="fig|1502723.3.peg.2755"/>
<dbReference type="RefSeq" id="WP_128423323.1">
    <property type="nucleotide sequence ID" value="NZ_JYFN01000025.1"/>
</dbReference>
<dbReference type="Proteomes" id="UP000032545">
    <property type="component" value="Unassembled WGS sequence"/>
</dbReference>
<keyword evidence="2" id="KW-1185">Reference proteome</keyword>
<evidence type="ECO:0000313" key="1">
    <source>
        <dbReference type="EMBL" id="KJE22260.1"/>
    </source>
</evidence>
<comment type="caution">
    <text evidence="1">The sequence shown here is derived from an EMBL/GenBank/DDBJ whole genome shotgun (WGS) entry which is preliminary data.</text>
</comment>
<protein>
    <submittedName>
        <fullName evidence="1">Uncharacterized protein</fullName>
    </submittedName>
</protein>
<dbReference type="AlphaFoldDB" id="A0A0D8BE01"/>
<evidence type="ECO:0000313" key="2">
    <source>
        <dbReference type="Proteomes" id="UP000032545"/>
    </source>
</evidence>
<gene>
    <name evidence="1" type="ORF">FF36_03328</name>
</gene>
<dbReference type="EMBL" id="JYFN01000025">
    <property type="protein sequence ID" value="KJE22260.1"/>
    <property type="molecule type" value="Genomic_DNA"/>
</dbReference>
<reference evidence="1 2" key="2">
    <citation type="journal article" date="2016" name="Genome Announc.">
        <title>Permanent Draft Genome Sequences for Two Variants of Frankia sp. Strain CpI1, the First Frankia Strain Isolated from Root Nodules of Comptonia peregrina.</title>
        <authorList>
            <person name="Oshone R."/>
            <person name="Hurst S.G.IV."/>
            <person name="Abebe-Akele F."/>
            <person name="Simpson S."/>
            <person name="Morris K."/>
            <person name="Thomas W.K."/>
            <person name="Tisa L.S."/>
        </authorList>
    </citation>
    <scope>NUCLEOTIDE SEQUENCE [LARGE SCALE GENOMIC DNA]</scope>
    <source>
        <strain evidence="2">CpI1-S</strain>
    </source>
</reference>
<sequence>MPFTSGTTDPGREPVPLTVWTTRTQDDEPFSEDVLGRVLDAYSRRGDLVLSTTSVPPAVGDRCITAGRRHRTVNTTTEVDILTGHRLDAAALIVDLHTSTASRTVRAALYEKMAFLLRPAGILLIGLPPSIPDGDPLTDTVAAARSAGLTYTQHLLTIRIPLPAGFLTPPADWDPAGDPTLPTPLPPLRVHADIAVFTRPTVRSSR</sequence>
<accession>A0A0D8BE01</accession>
<name>A0A0D8BE01_9ACTN</name>